<evidence type="ECO:0000313" key="3">
    <source>
        <dbReference type="EMBL" id="AHC73295.1"/>
    </source>
</evidence>
<keyword evidence="2" id="KW-0963">Cytoplasm</keyword>
<accession>V9TVF0</accession>
<dbReference type="PANTHER" id="PTHR33515:SF1">
    <property type="entry name" value="RIBOSOME-BINDING FACTOR A, CHLOROPLASTIC-RELATED"/>
    <property type="match status" value="1"/>
</dbReference>
<dbReference type="EMBL" id="CP006745">
    <property type="protein sequence ID" value="AHC73295.1"/>
    <property type="molecule type" value="Genomic_DNA"/>
</dbReference>
<dbReference type="GO" id="GO:0030490">
    <property type="term" value="P:maturation of SSU-rRNA"/>
    <property type="evidence" value="ECO:0007669"/>
    <property type="project" value="UniProtKB-UniRule"/>
</dbReference>
<dbReference type="Gene3D" id="3.30.300.20">
    <property type="match status" value="1"/>
</dbReference>
<name>V9TVF0_9PROT</name>
<comment type="similarity">
    <text evidence="2">Belongs to the RbfA family.</text>
</comment>
<dbReference type="STRING" id="1401328.P856_45"/>
<evidence type="ECO:0000256" key="2">
    <source>
        <dbReference type="HAMAP-Rule" id="MF_00003"/>
    </source>
</evidence>
<dbReference type="InterPro" id="IPR023799">
    <property type="entry name" value="RbfA_dom_sf"/>
</dbReference>
<dbReference type="AlphaFoldDB" id="V9TVF0"/>
<dbReference type="InterPro" id="IPR020053">
    <property type="entry name" value="Ribosome-bd_factorA_CS"/>
</dbReference>
<organism evidence="3 4">
    <name type="scientific">Candidatus Endolissoclinum faulkneri L5</name>
    <dbReference type="NCBI Taxonomy" id="1401328"/>
    <lineage>
        <taxon>Bacteria</taxon>
        <taxon>Pseudomonadati</taxon>
        <taxon>Pseudomonadota</taxon>
        <taxon>Alphaproteobacteria</taxon>
        <taxon>Rhodospirillales</taxon>
        <taxon>Rhodospirillaceae</taxon>
        <taxon>Candidatus Endolissoclinum</taxon>
    </lineage>
</organism>
<dbReference type="GO" id="GO:0005829">
    <property type="term" value="C:cytosol"/>
    <property type="evidence" value="ECO:0007669"/>
    <property type="project" value="TreeGrafter"/>
</dbReference>
<dbReference type="PROSITE" id="PS01319">
    <property type="entry name" value="RBFA"/>
    <property type="match status" value="1"/>
</dbReference>
<comment type="subcellular location">
    <subcellularLocation>
        <location evidence="2">Cytoplasm</location>
    </subcellularLocation>
</comment>
<evidence type="ECO:0000313" key="4">
    <source>
        <dbReference type="Proteomes" id="UP000018700"/>
    </source>
</evidence>
<protein>
    <recommendedName>
        <fullName evidence="2">Ribosome-binding factor A</fullName>
    </recommendedName>
</protein>
<dbReference type="PANTHER" id="PTHR33515">
    <property type="entry name" value="RIBOSOME-BINDING FACTOR A, CHLOROPLASTIC-RELATED"/>
    <property type="match status" value="1"/>
</dbReference>
<dbReference type="HAMAP" id="MF_00003">
    <property type="entry name" value="RbfA"/>
    <property type="match status" value="1"/>
</dbReference>
<dbReference type="HOGENOM" id="CLU_089475_1_0_5"/>
<dbReference type="Proteomes" id="UP000018700">
    <property type="component" value="Chromosome"/>
</dbReference>
<proteinExistence type="inferred from homology"/>
<evidence type="ECO:0000256" key="1">
    <source>
        <dbReference type="ARBA" id="ARBA00022517"/>
    </source>
</evidence>
<dbReference type="NCBIfam" id="TIGR00082">
    <property type="entry name" value="rbfA"/>
    <property type="match status" value="1"/>
</dbReference>
<dbReference type="Pfam" id="PF02033">
    <property type="entry name" value="RBFA"/>
    <property type="match status" value="1"/>
</dbReference>
<dbReference type="KEGG" id="efk:P856_45"/>
<dbReference type="eggNOG" id="COG0858">
    <property type="taxonomic scope" value="Bacteria"/>
</dbReference>
<sequence length="135" mass="15429">MLNHYKLNHYNGQNYRQLRVGECIRRVLSSVLKSGKLYDPILSNVPITLSEVSLSSDMRNATVWVIPSVNEQTEKILPILKRASGQLSSEVARAVRMKFTPRLIFKRDTAFDSSQRMADILKDPVIRQDVENAIK</sequence>
<reference evidence="3 4" key="1">
    <citation type="journal article" date="2013" name="PLoS ONE">
        <title>Bacterial endosymbiosis in a chordate host: long-term co-evolution and conservation of secondary metabolism.</title>
        <authorList>
            <person name="Kwan J.C."/>
            <person name="Schmidt E.W."/>
        </authorList>
    </citation>
    <scope>NUCLEOTIDE SEQUENCE [LARGE SCALE GENOMIC DNA]</scope>
    <source>
        <strain evidence="4">faulkneri L5</strain>
    </source>
</reference>
<dbReference type="SUPFAM" id="SSF89919">
    <property type="entry name" value="Ribosome-binding factor A, RbfA"/>
    <property type="match status" value="1"/>
</dbReference>
<comment type="subunit">
    <text evidence="2">Monomer. Binds 30S ribosomal subunits, but not 50S ribosomal subunits or 70S ribosomes.</text>
</comment>
<gene>
    <name evidence="2 3" type="primary">rbfA</name>
    <name evidence="3" type="ORF">P856_45</name>
</gene>
<keyword evidence="4" id="KW-1185">Reference proteome</keyword>
<keyword evidence="1 2" id="KW-0690">Ribosome biogenesis</keyword>
<dbReference type="GO" id="GO:0043024">
    <property type="term" value="F:ribosomal small subunit binding"/>
    <property type="evidence" value="ECO:0007669"/>
    <property type="project" value="TreeGrafter"/>
</dbReference>
<comment type="function">
    <text evidence="2">One of several proteins that assist in the late maturation steps of the functional core of the 30S ribosomal subunit. Associates with free 30S ribosomal subunits (but not with 30S subunits that are part of 70S ribosomes or polysomes). Required for efficient processing of 16S rRNA. May interact with the 5'-terminal helix region of 16S rRNA.</text>
</comment>
<dbReference type="InterPro" id="IPR015946">
    <property type="entry name" value="KH_dom-like_a/b"/>
</dbReference>
<dbReference type="InterPro" id="IPR000238">
    <property type="entry name" value="RbfA"/>
</dbReference>